<dbReference type="WBParaSite" id="L893_g17964.t1">
    <property type="protein sequence ID" value="L893_g17964.t1"/>
    <property type="gene ID" value="L893_g17964"/>
</dbReference>
<proteinExistence type="predicted"/>
<evidence type="ECO:0000313" key="2">
    <source>
        <dbReference type="Proteomes" id="UP000095287"/>
    </source>
</evidence>
<feature type="transmembrane region" description="Helical" evidence="1">
    <location>
        <begin position="99"/>
        <end position="124"/>
    </location>
</feature>
<keyword evidence="1" id="KW-0472">Membrane</keyword>
<evidence type="ECO:0000313" key="3">
    <source>
        <dbReference type="WBParaSite" id="L893_g17964.t1"/>
    </source>
</evidence>
<evidence type="ECO:0000256" key="1">
    <source>
        <dbReference type="SAM" id="Phobius"/>
    </source>
</evidence>
<feature type="transmembrane region" description="Helical" evidence="1">
    <location>
        <begin position="157"/>
        <end position="178"/>
    </location>
</feature>
<dbReference type="Pfam" id="PF10318">
    <property type="entry name" value="7TM_GPCR_Srh"/>
    <property type="match status" value="1"/>
</dbReference>
<keyword evidence="1" id="KW-0812">Transmembrane</keyword>
<sequence>MKTPTTMRTISYFLLNELLWNFLGNSLFTFASAVPMMPAVCFRIEGMAASFLQTDERRLLYFMVIVLSVFNCTVGFITTFLFRYVTLAFSDTISRFHKALGFACCFICHIILSLIIGFLVYFWWLPSSKYPKNNLPDNVDNIFCFHPNGTITTVVQYFFMAWFAFTICLISLFAILSIREVRLKRHLMKKKTLTLQKEVLKNLQIITATAVIVGGLPPLVIVYYLCNSKLPFAREITAVLMLVTLNFGTVYAVLILALFKSYRQAVTNITRSFTNVLQALVDEGHTTSITSSDMYLHM</sequence>
<dbReference type="Proteomes" id="UP000095287">
    <property type="component" value="Unplaced"/>
</dbReference>
<keyword evidence="1" id="KW-1133">Transmembrane helix</keyword>
<accession>A0A1I7YNT3</accession>
<keyword evidence="2" id="KW-1185">Reference proteome</keyword>
<feature type="transmembrane region" description="Helical" evidence="1">
    <location>
        <begin position="59"/>
        <end position="87"/>
    </location>
</feature>
<feature type="transmembrane region" description="Helical" evidence="1">
    <location>
        <begin position="236"/>
        <end position="259"/>
    </location>
</feature>
<organism evidence="2 3">
    <name type="scientific">Steinernema glaseri</name>
    <dbReference type="NCBI Taxonomy" id="37863"/>
    <lineage>
        <taxon>Eukaryota</taxon>
        <taxon>Metazoa</taxon>
        <taxon>Ecdysozoa</taxon>
        <taxon>Nematoda</taxon>
        <taxon>Chromadorea</taxon>
        <taxon>Rhabditida</taxon>
        <taxon>Tylenchina</taxon>
        <taxon>Panagrolaimomorpha</taxon>
        <taxon>Strongyloidoidea</taxon>
        <taxon>Steinernematidae</taxon>
        <taxon>Steinernema</taxon>
    </lineage>
</organism>
<dbReference type="AlphaFoldDB" id="A0A1I7YNT3"/>
<reference evidence="3" key="1">
    <citation type="submission" date="2016-11" db="UniProtKB">
        <authorList>
            <consortium name="WormBaseParasite"/>
        </authorList>
    </citation>
    <scope>IDENTIFICATION</scope>
</reference>
<feature type="transmembrane region" description="Helical" evidence="1">
    <location>
        <begin position="12"/>
        <end position="39"/>
    </location>
</feature>
<feature type="transmembrane region" description="Helical" evidence="1">
    <location>
        <begin position="199"/>
        <end position="224"/>
    </location>
</feature>
<protein>
    <submittedName>
        <fullName evidence="3">G_PROTEIN_RECEP_F1_2 domain-containing protein</fullName>
    </submittedName>
</protein>
<name>A0A1I7YNT3_9BILA</name>
<dbReference type="InterPro" id="IPR019422">
    <property type="entry name" value="7TM_GPCR_serpentine_rcpt_Srh"/>
</dbReference>